<gene>
    <name evidence="2" type="ORF">D9V37_13475</name>
</gene>
<sequence length="213" mass="22655">MRPKLYSDLPVRFAAQLVCDVALVLWIWLWVSLAHTVHDATLGLAKPGREVHASATGLAEKLRDAGKTVGKLPYVGDKAASPFEGAGGQADKLAAAGTSQVHAVQDLAHWLGLAIAVIPIAIALAYYLPSRIRFAVRATAGRRLVDSGADLDLFALRALANQPLHRLARIDDDPARAWRASDPEVVRRLAALELADCGLKVPSLKVPGSTVPG</sequence>
<evidence type="ECO:0000313" key="2">
    <source>
        <dbReference type="EMBL" id="RLV48733.1"/>
    </source>
</evidence>
<dbReference type="EMBL" id="RDBE01000008">
    <property type="protein sequence ID" value="RLV48733.1"/>
    <property type="molecule type" value="Genomic_DNA"/>
</dbReference>
<reference evidence="2 3" key="1">
    <citation type="submission" date="2018-10" db="EMBL/GenBank/DDBJ databases">
        <title>Marmoricola sp. 4Q3S-7 whole genome shotgun sequence.</title>
        <authorList>
            <person name="Li F."/>
        </authorList>
    </citation>
    <scope>NUCLEOTIDE SEQUENCE [LARGE SCALE GENOMIC DNA]</scope>
    <source>
        <strain evidence="2 3">4Q3S-7</strain>
    </source>
</reference>
<keyword evidence="1" id="KW-1133">Transmembrane helix</keyword>
<comment type="caution">
    <text evidence="2">The sequence shown here is derived from an EMBL/GenBank/DDBJ whole genome shotgun (WGS) entry which is preliminary data.</text>
</comment>
<name>A0A3L8P1N3_9ACTN</name>
<proteinExistence type="predicted"/>
<protein>
    <submittedName>
        <fullName evidence="2">Uncharacterized protein</fullName>
    </submittedName>
</protein>
<keyword evidence="1" id="KW-0472">Membrane</keyword>
<keyword evidence="3" id="KW-1185">Reference proteome</keyword>
<feature type="transmembrane region" description="Helical" evidence="1">
    <location>
        <begin position="107"/>
        <end position="128"/>
    </location>
</feature>
<accession>A0A3L8P1N3</accession>
<dbReference type="RefSeq" id="WP_121806695.1">
    <property type="nucleotide sequence ID" value="NZ_RDBE01000008.1"/>
</dbReference>
<evidence type="ECO:0000313" key="3">
    <source>
        <dbReference type="Proteomes" id="UP000281708"/>
    </source>
</evidence>
<dbReference type="OrthoDB" id="5198533at2"/>
<evidence type="ECO:0000256" key="1">
    <source>
        <dbReference type="SAM" id="Phobius"/>
    </source>
</evidence>
<keyword evidence="1" id="KW-0812">Transmembrane</keyword>
<organism evidence="2 3">
    <name type="scientific">Nocardioides mangrovicus</name>
    <dbReference type="NCBI Taxonomy" id="2478913"/>
    <lineage>
        <taxon>Bacteria</taxon>
        <taxon>Bacillati</taxon>
        <taxon>Actinomycetota</taxon>
        <taxon>Actinomycetes</taxon>
        <taxon>Propionibacteriales</taxon>
        <taxon>Nocardioidaceae</taxon>
        <taxon>Nocardioides</taxon>
    </lineage>
</organism>
<dbReference type="Proteomes" id="UP000281708">
    <property type="component" value="Unassembled WGS sequence"/>
</dbReference>
<feature type="transmembrane region" description="Helical" evidence="1">
    <location>
        <begin position="12"/>
        <end position="31"/>
    </location>
</feature>
<dbReference type="AlphaFoldDB" id="A0A3L8P1N3"/>